<dbReference type="InterPro" id="IPR001734">
    <property type="entry name" value="Na/solute_symporter"/>
</dbReference>
<dbReference type="PANTHER" id="PTHR45897:SF4">
    <property type="entry name" value="HIGH-AFFINITY CHOLINE TRANSPORTER 1"/>
    <property type="match status" value="1"/>
</dbReference>
<keyword evidence="3" id="KW-0813">Transport</keyword>
<comment type="similarity">
    <text evidence="2 13">Belongs to the sodium:solute symporter (SSF) (TC 2.A.21) family.</text>
</comment>
<evidence type="ECO:0000256" key="3">
    <source>
        <dbReference type="ARBA" id="ARBA00022448"/>
    </source>
</evidence>
<evidence type="ECO:0000256" key="11">
    <source>
        <dbReference type="ARBA" id="ARBA00023180"/>
    </source>
</evidence>
<dbReference type="PANTHER" id="PTHR45897">
    <property type="entry name" value="HIGH-AFFINITY CHOLINE TRANSPORTER 1"/>
    <property type="match status" value="1"/>
</dbReference>
<gene>
    <name evidence="15" type="ORF">OUZ56_000028</name>
</gene>
<keyword evidence="16" id="KW-1185">Reference proteome</keyword>
<keyword evidence="4 14" id="KW-0812">Transmembrane</keyword>
<evidence type="ECO:0000256" key="8">
    <source>
        <dbReference type="ARBA" id="ARBA00023053"/>
    </source>
</evidence>
<keyword evidence="11" id="KW-0325">Glycoprotein</keyword>
<evidence type="ECO:0000256" key="2">
    <source>
        <dbReference type="ARBA" id="ARBA00006434"/>
    </source>
</evidence>
<evidence type="ECO:0000256" key="10">
    <source>
        <dbReference type="ARBA" id="ARBA00023136"/>
    </source>
</evidence>
<comment type="caution">
    <text evidence="15">The sequence shown here is derived from an EMBL/GenBank/DDBJ whole genome shotgun (WGS) entry which is preliminary data.</text>
</comment>
<evidence type="ECO:0000256" key="5">
    <source>
        <dbReference type="ARBA" id="ARBA00022847"/>
    </source>
</evidence>
<evidence type="ECO:0000313" key="16">
    <source>
        <dbReference type="Proteomes" id="UP001234178"/>
    </source>
</evidence>
<dbReference type="PROSITE" id="PS50283">
    <property type="entry name" value="NA_SOLUT_SYMP_3"/>
    <property type="match status" value="1"/>
</dbReference>
<keyword evidence="12" id="KW-0739">Sodium transport</keyword>
<dbReference type="Gene3D" id="1.20.1730.10">
    <property type="entry name" value="Sodium/glucose cotransporter"/>
    <property type="match status" value="2"/>
</dbReference>
<feature type="transmembrane region" description="Helical" evidence="14">
    <location>
        <begin position="404"/>
        <end position="431"/>
    </location>
</feature>
<feature type="transmembrane region" description="Helical" evidence="14">
    <location>
        <begin position="285"/>
        <end position="311"/>
    </location>
</feature>
<feature type="transmembrane region" description="Helical" evidence="14">
    <location>
        <begin position="242"/>
        <end position="265"/>
    </location>
</feature>
<evidence type="ECO:0000256" key="6">
    <source>
        <dbReference type="ARBA" id="ARBA00022979"/>
    </source>
</evidence>
<feature type="transmembrane region" description="Helical" evidence="14">
    <location>
        <begin position="344"/>
        <end position="363"/>
    </location>
</feature>
<dbReference type="CDD" id="cd11474">
    <property type="entry name" value="SLC5sbd_CHT"/>
    <property type="match status" value="1"/>
</dbReference>
<dbReference type="InterPro" id="IPR038377">
    <property type="entry name" value="Na/Glc_symporter_sf"/>
</dbReference>
<sequence length="545" mass="58717">MAINVGGLVSIIVFYLVILAVGIWAGWKHGKKSNKETGTESVMLAGRNMGVFVGIMTMTATWVDGGYIMGSAEVVFTSGVVWCQAPFGYAVALFLGGLFFAGPMRSAGYHTMLDPFQEKYGAKIGGVLYLPALCGEILWSSAILASLGSTLSVILGLDNTISVLILCVPFAWSNPAVDMSSTSPATWGGTIETHNIGVYTENYLLLIMGGIPWQLSITTLSYFSFTCATQIRTPKQAQTMSYVAGLGSILMAAPPILLGVVATATDWSIATNGSINVTAEENGKIILPLVLQYLTPAWVSYVGLGAVSAAAMSSADSSMLSSSSMFARNIYQAIFFPLVSERHVVRVIWVAIVVVAALASLVALTVNSIYGLFVLSADLVYVLLFPQLLLIIHWKAHCNSYGSIVSMLTGFIFRILGGEPLLGLPVVLAYPYYDPELGQLFPFRTLCMIIALVSHMFVSLLASWMFKNNYVPMKWDVLHCFDAADKSCASPPVRQVSNILDGNKSVDDKFRCQMSSNSSDATLSAEEFELTTTHQGQINPTFTLS</sequence>
<keyword evidence="7 14" id="KW-1133">Transmembrane helix</keyword>
<evidence type="ECO:0000256" key="1">
    <source>
        <dbReference type="ARBA" id="ARBA00004141"/>
    </source>
</evidence>
<dbReference type="Pfam" id="PF00474">
    <property type="entry name" value="SSF"/>
    <property type="match status" value="2"/>
</dbReference>
<accession>A0ABQ9ZZ93</accession>
<feature type="transmembrane region" description="Helical" evidence="14">
    <location>
        <begin position="151"/>
        <end position="172"/>
    </location>
</feature>
<proteinExistence type="inferred from homology"/>
<evidence type="ECO:0000256" key="4">
    <source>
        <dbReference type="ARBA" id="ARBA00022692"/>
    </source>
</evidence>
<evidence type="ECO:0000256" key="13">
    <source>
        <dbReference type="RuleBase" id="RU362091"/>
    </source>
</evidence>
<feature type="transmembrane region" description="Helical" evidence="14">
    <location>
        <begin position="6"/>
        <end position="27"/>
    </location>
</feature>
<keyword evidence="8" id="KW-0915">Sodium</keyword>
<dbReference type="EMBL" id="JAOYFB010000036">
    <property type="protein sequence ID" value="KAK4017954.1"/>
    <property type="molecule type" value="Genomic_DNA"/>
</dbReference>
<evidence type="ECO:0000256" key="14">
    <source>
        <dbReference type="SAM" id="Phobius"/>
    </source>
</evidence>
<evidence type="ECO:0000256" key="9">
    <source>
        <dbReference type="ARBA" id="ARBA00023065"/>
    </source>
</evidence>
<evidence type="ECO:0000256" key="12">
    <source>
        <dbReference type="ARBA" id="ARBA00023201"/>
    </source>
</evidence>
<feature type="transmembrane region" description="Helical" evidence="14">
    <location>
        <begin position="75"/>
        <end position="101"/>
    </location>
</feature>
<dbReference type="Proteomes" id="UP001234178">
    <property type="component" value="Unassembled WGS sequence"/>
</dbReference>
<comment type="subcellular location">
    <subcellularLocation>
        <location evidence="1">Membrane</location>
        <topology evidence="1">Multi-pass membrane protein</topology>
    </subcellularLocation>
</comment>
<feature type="transmembrane region" description="Helical" evidence="14">
    <location>
        <begin position="369"/>
        <end position="392"/>
    </location>
</feature>
<keyword evidence="10 14" id="KW-0472">Membrane</keyword>
<evidence type="ECO:0008006" key="17">
    <source>
        <dbReference type="Google" id="ProtNLM"/>
    </source>
</evidence>
<keyword evidence="9" id="KW-0406">Ion transport</keyword>
<evidence type="ECO:0000313" key="15">
    <source>
        <dbReference type="EMBL" id="KAK4017954.1"/>
    </source>
</evidence>
<keyword evidence="6" id="KW-0530">Neurotransmitter biosynthesis</keyword>
<evidence type="ECO:0000256" key="7">
    <source>
        <dbReference type="ARBA" id="ARBA00022989"/>
    </source>
</evidence>
<protein>
    <recommendedName>
        <fullName evidence="17">High-affinity choline transporter 1</fullName>
    </recommendedName>
</protein>
<organism evidence="15 16">
    <name type="scientific">Daphnia magna</name>
    <dbReference type="NCBI Taxonomy" id="35525"/>
    <lineage>
        <taxon>Eukaryota</taxon>
        <taxon>Metazoa</taxon>
        <taxon>Ecdysozoa</taxon>
        <taxon>Arthropoda</taxon>
        <taxon>Crustacea</taxon>
        <taxon>Branchiopoda</taxon>
        <taxon>Diplostraca</taxon>
        <taxon>Cladocera</taxon>
        <taxon>Anomopoda</taxon>
        <taxon>Daphniidae</taxon>
        <taxon>Daphnia</taxon>
    </lineage>
</organism>
<name>A0ABQ9ZZ93_9CRUS</name>
<reference evidence="15 16" key="1">
    <citation type="journal article" date="2023" name="Nucleic Acids Res.">
        <title>The hologenome of Daphnia magna reveals possible DNA methylation and microbiome-mediated evolution of the host genome.</title>
        <authorList>
            <person name="Chaturvedi A."/>
            <person name="Li X."/>
            <person name="Dhandapani V."/>
            <person name="Marshall H."/>
            <person name="Kissane S."/>
            <person name="Cuenca-Cambronero M."/>
            <person name="Asole G."/>
            <person name="Calvet F."/>
            <person name="Ruiz-Romero M."/>
            <person name="Marangio P."/>
            <person name="Guigo R."/>
            <person name="Rago D."/>
            <person name="Mirbahai L."/>
            <person name="Eastwood N."/>
            <person name="Colbourne J.K."/>
            <person name="Zhou J."/>
            <person name="Mallon E."/>
            <person name="Orsini L."/>
        </authorList>
    </citation>
    <scope>NUCLEOTIDE SEQUENCE [LARGE SCALE GENOMIC DNA]</scope>
    <source>
        <strain evidence="15">LRV0_1</strain>
    </source>
</reference>
<feature type="transmembrane region" description="Helical" evidence="14">
    <location>
        <begin position="48"/>
        <end position="69"/>
    </location>
</feature>
<dbReference type="InterPro" id="IPR052244">
    <property type="entry name" value="Choline_transporter"/>
</dbReference>
<keyword evidence="5" id="KW-0769">Symport</keyword>
<feature type="transmembrane region" description="Helical" evidence="14">
    <location>
        <begin position="443"/>
        <end position="466"/>
    </location>
</feature>